<keyword evidence="1" id="KW-0732">Signal</keyword>
<name>A0AAD6SBK0_9AGAR</name>
<gene>
    <name evidence="2" type="ORF">C8F04DRAFT_1400905</name>
</gene>
<dbReference type="AlphaFoldDB" id="A0AAD6SBK0"/>
<keyword evidence="3" id="KW-1185">Reference proteome</keyword>
<proteinExistence type="predicted"/>
<accession>A0AAD6SBK0</accession>
<reference evidence="2" key="1">
    <citation type="submission" date="2023-03" db="EMBL/GenBank/DDBJ databases">
        <title>Massive genome expansion in bonnet fungi (Mycena s.s.) driven by repeated elements and novel gene families across ecological guilds.</title>
        <authorList>
            <consortium name="Lawrence Berkeley National Laboratory"/>
            <person name="Harder C.B."/>
            <person name="Miyauchi S."/>
            <person name="Viragh M."/>
            <person name="Kuo A."/>
            <person name="Thoen E."/>
            <person name="Andreopoulos B."/>
            <person name="Lu D."/>
            <person name="Skrede I."/>
            <person name="Drula E."/>
            <person name="Henrissat B."/>
            <person name="Morin E."/>
            <person name="Kohler A."/>
            <person name="Barry K."/>
            <person name="LaButti K."/>
            <person name="Morin E."/>
            <person name="Salamov A."/>
            <person name="Lipzen A."/>
            <person name="Mereny Z."/>
            <person name="Hegedus B."/>
            <person name="Baldrian P."/>
            <person name="Stursova M."/>
            <person name="Weitz H."/>
            <person name="Taylor A."/>
            <person name="Grigoriev I.V."/>
            <person name="Nagy L.G."/>
            <person name="Martin F."/>
            <person name="Kauserud H."/>
        </authorList>
    </citation>
    <scope>NUCLEOTIDE SEQUENCE</scope>
    <source>
        <strain evidence="2">CBHHK200</strain>
    </source>
</reference>
<feature type="signal peptide" evidence="1">
    <location>
        <begin position="1"/>
        <end position="19"/>
    </location>
</feature>
<evidence type="ECO:0000313" key="3">
    <source>
        <dbReference type="Proteomes" id="UP001218188"/>
    </source>
</evidence>
<dbReference type="EMBL" id="JARJCM010000163">
    <property type="protein sequence ID" value="KAJ7024826.1"/>
    <property type="molecule type" value="Genomic_DNA"/>
</dbReference>
<evidence type="ECO:0000313" key="2">
    <source>
        <dbReference type="EMBL" id="KAJ7024826.1"/>
    </source>
</evidence>
<protein>
    <submittedName>
        <fullName evidence="2">Uncharacterized protein</fullName>
    </submittedName>
</protein>
<evidence type="ECO:0000256" key="1">
    <source>
        <dbReference type="SAM" id="SignalP"/>
    </source>
</evidence>
<organism evidence="2 3">
    <name type="scientific">Mycena alexandri</name>
    <dbReference type="NCBI Taxonomy" id="1745969"/>
    <lineage>
        <taxon>Eukaryota</taxon>
        <taxon>Fungi</taxon>
        <taxon>Dikarya</taxon>
        <taxon>Basidiomycota</taxon>
        <taxon>Agaricomycotina</taxon>
        <taxon>Agaricomycetes</taxon>
        <taxon>Agaricomycetidae</taxon>
        <taxon>Agaricales</taxon>
        <taxon>Marasmiineae</taxon>
        <taxon>Mycenaceae</taxon>
        <taxon>Mycena</taxon>
    </lineage>
</organism>
<dbReference type="Proteomes" id="UP001218188">
    <property type="component" value="Unassembled WGS sequence"/>
</dbReference>
<comment type="caution">
    <text evidence="2">The sequence shown here is derived from an EMBL/GenBank/DDBJ whole genome shotgun (WGS) entry which is preliminary data.</text>
</comment>
<sequence length="77" mass="8193">MKYFTIVSLVFATLSFVIAAPIPETTDGCGGRECIINREPEPAVVPDACGGRECIINREPEPAVVPDACGGRECIIN</sequence>
<feature type="chain" id="PRO_5041945614" evidence="1">
    <location>
        <begin position="20"/>
        <end position="77"/>
    </location>
</feature>